<proteinExistence type="evidence at transcript level"/>
<name>A0A4Y6GN15_9ROSI</name>
<accession>A0A4Y6GN15</accession>
<evidence type="ECO:0000313" key="1">
    <source>
        <dbReference type="EMBL" id="QDF43944.1"/>
    </source>
</evidence>
<reference evidence="1" key="1">
    <citation type="submission" date="2019-04" db="EMBL/GenBank/DDBJ databases">
        <authorList>
            <person name="Islam M.R."/>
            <person name="Banu S."/>
        </authorList>
    </citation>
    <scope>NUCLEOTIDE SEQUENCE</scope>
    <source>
        <strain evidence="1">TDF-9</strain>
    </source>
</reference>
<dbReference type="EMBL" id="MK751310">
    <property type="protein sequence ID" value="QDF43944.1"/>
    <property type="molecule type" value="mRNA"/>
</dbReference>
<protein>
    <submittedName>
        <fullName evidence="1">Uncharacterized protein</fullName>
    </submittedName>
</protein>
<sequence>MQLKLYHNCISVAKYQPIAFQLINTITKMQLKLYYDCISITK</sequence>
<dbReference type="AlphaFoldDB" id="A0A4Y6GN15"/>
<organism evidence="1">
    <name type="scientific">Aquilaria malaccensis</name>
    <dbReference type="NCBI Taxonomy" id="223753"/>
    <lineage>
        <taxon>Eukaryota</taxon>
        <taxon>Viridiplantae</taxon>
        <taxon>Streptophyta</taxon>
        <taxon>Embryophyta</taxon>
        <taxon>Tracheophyta</taxon>
        <taxon>Spermatophyta</taxon>
        <taxon>Magnoliopsida</taxon>
        <taxon>eudicotyledons</taxon>
        <taxon>Gunneridae</taxon>
        <taxon>Pentapetalae</taxon>
        <taxon>rosids</taxon>
        <taxon>malvids</taxon>
        <taxon>Malvales</taxon>
        <taxon>Thymelaeaceae</taxon>
        <taxon>Aquilaria</taxon>
    </lineage>
</organism>